<evidence type="ECO:0000256" key="3">
    <source>
        <dbReference type="ARBA" id="ARBA00022801"/>
    </source>
</evidence>
<dbReference type="SUPFAM" id="SSF54001">
    <property type="entry name" value="Cysteine proteinases"/>
    <property type="match status" value="1"/>
</dbReference>
<feature type="compositionally biased region" description="Acidic residues" evidence="5">
    <location>
        <begin position="206"/>
        <end position="217"/>
    </location>
</feature>
<dbReference type="RefSeq" id="WP_179533388.1">
    <property type="nucleotide sequence ID" value="NZ_JACBYW010000001.1"/>
</dbReference>
<evidence type="ECO:0000256" key="2">
    <source>
        <dbReference type="ARBA" id="ARBA00022670"/>
    </source>
</evidence>
<reference evidence="8 9" key="1">
    <citation type="submission" date="2020-07" db="EMBL/GenBank/DDBJ databases">
        <title>Genomic Encyclopedia of Type Strains, Phase III (KMG-III): the genomes of soil and plant-associated and newly described type strains.</title>
        <authorList>
            <person name="Whitman W."/>
        </authorList>
    </citation>
    <scope>NUCLEOTIDE SEQUENCE [LARGE SCALE GENOMIC DNA]</scope>
    <source>
        <strain evidence="8 9">CECT 8576</strain>
    </source>
</reference>
<dbReference type="InterPro" id="IPR051794">
    <property type="entry name" value="PG_Endopeptidase_C40"/>
</dbReference>
<sequence>MREVASHGLKRSMRGALTATAVATAVTVSSAPALADPDLPDDKSEAVEQLQKLSRQAEQLTEKYKRAKDDHEARMSELDEAKAAEAEAKKAADRARAEEEKFRGQVDELTSSVYRGSRMNQLSALMASESPDSFLDRASIMDELARDNQQAVSAVSSATEKAEAAERKAREARERAAEAEQEAARLQEEISEKKSKMEERVSEVEEHIEELSQEEQESLSGGGQTDYDYAGGSGSAAGAVQAALSKQGSPYVYGADGPSQFDCSGLMYWAYAQAGVDLPRSSSAQAQVGKPISASQLKPGDLIFYYSPVSHVSMYVGNGKAVHAPTSGQVVKVVPYDQIASVNRMRRVVG</sequence>
<evidence type="ECO:0000313" key="9">
    <source>
        <dbReference type="Proteomes" id="UP000548304"/>
    </source>
</evidence>
<proteinExistence type="inferred from homology"/>
<accession>A0A852Z359</accession>
<feature type="region of interest" description="Disordered" evidence="5">
    <location>
        <begin position="148"/>
        <end position="230"/>
    </location>
</feature>
<dbReference type="AlphaFoldDB" id="A0A852Z359"/>
<evidence type="ECO:0000256" key="5">
    <source>
        <dbReference type="SAM" id="MobiDB-lite"/>
    </source>
</evidence>
<dbReference type="GO" id="GO:0008234">
    <property type="term" value="F:cysteine-type peptidase activity"/>
    <property type="evidence" value="ECO:0007669"/>
    <property type="project" value="UniProtKB-KW"/>
</dbReference>
<feature type="region of interest" description="Disordered" evidence="5">
    <location>
        <begin position="57"/>
        <end position="104"/>
    </location>
</feature>
<dbReference type="InterPro" id="IPR038765">
    <property type="entry name" value="Papain-like_cys_pep_sf"/>
</dbReference>
<evidence type="ECO:0000256" key="4">
    <source>
        <dbReference type="ARBA" id="ARBA00022807"/>
    </source>
</evidence>
<dbReference type="PROSITE" id="PS51935">
    <property type="entry name" value="NLPC_P60"/>
    <property type="match status" value="1"/>
</dbReference>
<keyword evidence="2" id="KW-0645">Protease</keyword>
<name>A0A852Z359_9ACTN</name>
<keyword evidence="6" id="KW-0732">Signal</keyword>
<protein>
    <submittedName>
        <fullName evidence="8">Cell wall-associated NlpC family hydrolase</fullName>
    </submittedName>
</protein>
<evidence type="ECO:0000313" key="8">
    <source>
        <dbReference type="EMBL" id="NYH76727.1"/>
    </source>
</evidence>
<keyword evidence="4" id="KW-0788">Thiol protease</keyword>
<evidence type="ECO:0000256" key="6">
    <source>
        <dbReference type="SAM" id="SignalP"/>
    </source>
</evidence>
<dbReference type="GO" id="GO:0006508">
    <property type="term" value="P:proteolysis"/>
    <property type="evidence" value="ECO:0007669"/>
    <property type="project" value="UniProtKB-KW"/>
</dbReference>
<feature type="compositionally biased region" description="Polar residues" evidence="5">
    <location>
        <begin position="148"/>
        <end position="159"/>
    </location>
</feature>
<dbReference type="InterPro" id="IPR000064">
    <property type="entry name" value="NLP_P60_dom"/>
</dbReference>
<gene>
    <name evidence="8" type="ORF">FHR84_000041</name>
</gene>
<evidence type="ECO:0000256" key="1">
    <source>
        <dbReference type="ARBA" id="ARBA00007074"/>
    </source>
</evidence>
<feature type="compositionally biased region" description="Basic and acidic residues" evidence="5">
    <location>
        <begin position="60"/>
        <end position="104"/>
    </location>
</feature>
<organism evidence="8 9">
    <name type="scientific">Actinopolyspora biskrensis</name>
    <dbReference type="NCBI Taxonomy" id="1470178"/>
    <lineage>
        <taxon>Bacteria</taxon>
        <taxon>Bacillati</taxon>
        <taxon>Actinomycetota</taxon>
        <taxon>Actinomycetes</taxon>
        <taxon>Actinopolysporales</taxon>
        <taxon>Actinopolysporaceae</taxon>
        <taxon>Actinopolyspora</taxon>
    </lineage>
</organism>
<keyword evidence="3 8" id="KW-0378">Hydrolase</keyword>
<keyword evidence="9" id="KW-1185">Reference proteome</keyword>
<feature type="signal peptide" evidence="6">
    <location>
        <begin position="1"/>
        <end position="35"/>
    </location>
</feature>
<dbReference type="PANTHER" id="PTHR47359:SF3">
    <property type="entry name" value="NLP_P60 DOMAIN-CONTAINING PROTEIN-RELATED"/>
    <property type="match status" value="1"/>
</dbReference>
<dbReference type="Proteomes" id="UP000548304">
    <property type="component" value="Unassembled WGS sequence"/>
</dbReference>
<evidence type="ECO:0000259" key="7">
    <source>
        <dbReference type="PROSITE" id="PS51935"/>
    </source>
</evidence>
<comment type="similarity">
    <text evidence="1">Belongs to the peptidase C40 family.</text>
</comment>
<dbReference type="Gene3D" id="3.90.1720.10">
    <property type="entry name" value="endopeptidase domain like (from Nostoc punctiforme)"/>
    <property type="match status" value="1"/>
</dbReference>
<feature type="chain" id="PRO_5038978034" evidence="6">
    <location>
        <begin position="36"/>
        <end position="350"/>
    </location>
</feature>
<dbReference type="EMBL" id="JACBYW010000001">
    <property type="protein sequence ID" value="NYH76727.1"/>
    <property type="molecule type" value="Genomic_DNA"/>
</dbReference>
<dbReference type="PANTHER" id="PTHR47359">
    <property type="entry name" value="PEPTIDOGLYCAN DL-ENDOPEPTIDASE CWLO"/>
    <property type="match status" value="1"/>
</dbReference>
<feature type="compositionally biased region" description="Basic and acidic residues" evidence="5">
    <location>
        <begin position="160"/>
        <end position="205"/>
    </location>
</feature>
<comment type="caution">
    <text evidence="8">The sequence shown here is derived from an EMBL/GenBank/DDBJ whole genome shotgun (WGS) entry which is preliminary data.</text>
</comment>
<feature type="domain" description="NlpC/P60" evidence="7">
    <location>
        <begin position="233"/>
        <end position="350"/>
    </location>
</feature>
<dbReference type="Pfam" id="PF00877">
    <property type="entry name" value="NLPC_P60"/>
    <property type="match status" value="1"/>
</dbReference>